<protein>
    <submittedName>
        <fullName evidence="8">Argininosuccinate lyase</fullName>
    </submittedName>
</protein>
<gene>
    <name evidence="8" type="primary">argH_7</name>
    <name evidence="8" type="ORF">CM83_100933</name>
</gene>
<evidence type="ECO:0000256" key="5">
    <source>
        <dbReference type="ARBA" id="ARBA00023136"/>
    </source>
</evidence>
<keyword evidence="4 6" id="KW-1133">Transmembrane helix</keyword>
<keyword evidence="2" id="KW-1003">Cell membrane</keyword>
<sequence length="109" mass="11646">MTIPCIFQVYALDNDATSPMAGAAIIALIYNPTGSESFHYASGRLQGTVLGSMAALMGVQVAHQRRGVLYIFIALISFVGAYVQAAPNFYAFGNAIVCSTISIMVQYKN</sequence>
<evidence type="ECO:0000256" key="2">
    <source>
        <dbReference type="ARBA" id="ARBA00022475"/>
    </source>
</evidence>
<dbReference type="AlphaFoldDB" id="A0A0A9ZHH4"/>
<feature type="domain" description="Integral membrane bound transporter" evidence="7">
    <location>
        <begin position="6"/>
        <end position="107"/>
    </location>
</feature>
<dbReference type="Pfam" id="PF13515">
    <property type="entry name" value="FUSC_2"/>
    <property type="match status" value="1"/>
</dbReference>
<evidence type="ECO:0000256" key="6">
    <source>
        <dbReference type="SAM" id="Phobius"/>
    </source>
</evidence>
<keyword evidence="5 6" id="KW-0472">Membrane</keyword>
<dbReference type="GO" id="GO:0016829">
    <property type="term" value="F:lyase activity"/>
    <property type="evidence" value="ECO:0007669"/>
    <property type="project" value="UniProtKB-KW"/>
</dbReference>
<dbReference type="GO" id="GO:0005886">
    <property type="term" value="C:plasma membrane"/>
    <property type="evidence" value="ECO:0007669"/>
    <property type="project" value="UniProtKB-SubCell"/>
</dbReference>
<evidence type="ECO:0000256" key="4">
    <source>
        <dbReference type="ARBA" id="ARBA00022989"/>
    </source>
</evidence>
<dbReference type="PANTHER" id="PTHR30509:SF9">
    <property type="entry name" value="MULTIDRUG RESISTANCE PROTEIN MDTO"/>
    <property type="match status" value="1"/>
</dbReference>
<reference evidence="8" key="1">
    <citation type="journal article" date="2014" name="PLoS ONE">
        <title>Transcriptome-Based Identification of ABC Transporters in the Western Tarnished Plant Bug Lygus hesperus.</title>
        <authorList>
            <person name="Hull J.J."/>
            <person name="Chaney K."/>
            <person name="Geib S.M."/>
            <person name="Fabrick J.A."/>
            <person name="Brent C.S."/>
            <person name="Walsh D."/>
            <person name="Lavine L.C."/>
        </authorList>
    </citation>
    <scope>NUCLEOTIDE SEQUENCE</scope>
</reference>
<proteinExistence type="predicted"/>
<name>A0A0A9ZHH4_LYGHE</name>
<reference evidence="8" key="2">
    <citation type="submission" date="2014-07" db="EMBL/GenBank/DDBJ databases">
        <authorList>
            <person name="Hull J."/>
        </authorList>
    </citation>
    <scope>NUCLEOTIDE SEQUENCE</scope>
</reference>
<accession>A0A0A9ZHH4</accession>
<evidence type="ECO:0000259" key="7">
    <source>
        <dbReference type="Pfam" id="PF13515"/>
    </source>
</evidence>
<evidence type="ECO:0000313" key="8">
    <source>
        <dbReference type="EMBL" id="JAG41715.1"/>
    </source>
</evidence>
<evidence type="ECO:0000256" key="3">
    <source>
        <dbReference type="ARBA" id="ARBA00022692"/>
    </source>
</evidence>
<organism evidence="8">
    <name type="scientific">Lygus hesperus</name>
    <name type="common">Western plant bug</name>
    <dbReference type="NCBI Taxonomy" id="30085"/>
    <lineage>
        <taxon>Eukaryota</taxon>
        <taxon>Metazoa</taxon>
        <taxon>Ecdysozoa</taxon>
        <taxon>Arthropoda</taxon>
        <taxon>Hexapoda</taxon>
        <taxon>Insecta</taxon>
        <taxon>Pterygota</taxon>
        <taxon>Neoptera</taxon>
        <taxon>Paraneoptera</taxon>
        <taxon>Hemiptera</taxon>
        <taxon>Heteroptera</taxon>
        <taxon>Panheteroptera</taxon>
        <taxon>Cimicomorpha</taxon>
        <taxon>Miridae</taxon>
        <taxon>Mirini</taxon>
        <taxon>Lygus</taxon>
    </lineage>
</organism>
<dbReference type="PANTHER" id="PTHR30509">
    <property type="entry name" value="P-HYDROXYBENZOIC ACID EFFLUX PUMP SUBUNIT-RELATED"/>
    <property type="match status" value="1"/>
</dbReference>
<dbReference type="InterPro" id="IPR049453">
    <property type="entry name" value="Memb_transporter_dom"/>
</dbReference>
<evidence type="ECO:0000256" key="1">
    <source>
        <dbReference type="ARBA" id="ARBA00004651"/>
    </source>
</evidence>
<keyword evidence="8" id="KW-0456">Lyase</keyword>
<dbReference type="EMBL" id="GBHO01001889">
    <property type="protein sequence ID" value="JAG41715.1"/>
    <property type="molecule type" value="Transcribed_RNA"/>
</dbReference>
<feature type="transmembrane region" description="Helical" evidence="6">
    <location>
        <begin position="67"/>
        <end position="83"/>
    </location>
</feature>
<comment type="subcellular location">
    <subcellularLocation>
        <location evidence="1">Cell membrane</location>
        <topology evidence="1">Multi-pass membrane protein</topology>
    </subcellularLocation>
</comment>
<keyword evidence="3 6" id="KW-0812">Transmembrane</keyword>